<dbReference type="InterPro" id="IPR011344">
    <property type="entry name" value="ssDNA-bd"/>
</dbReference>
<dbReference type="RefSeq" id="WP_183775787.1">
    <property type="nucleotide sequence ID" value="NZ_JACIDK010000006.1"/>
</dbReference>
<gene>
    <name evidence="5" type="ORF">GGQ61_003581</name>
</gene>
<comment type="caution">
    <text evidence="5">The sequence shown here is derived from an EMBL/GenBank/DDBJ whole genome shotgun (WGS) entry which is preliminary data.</text>
</comment>
<sequence>MLNQVQLIGFTGAEPEIRTTQGGKKVATLRVCTSRYTKKNGERKDYPTWHQVEIWNQATVNWLDSKGLSKGAKVYVQGEIRHDRYTDKDGVERFFSKVVIAMPGHELKSLDRPEQNPAEED</sequence>
<evidence type="ECO:0000256" key="2">
    <source>
        <dbReference type="ARBA" id="ARBA00023172"/>
    </source>
</evidence>
<evidence type="ECO:0000313" key="5">
    <source>
        <dbReference type="EMBL" id="MBB3892843.1"/>
    </source>
</evidence>
<dbReference type="Proteomes" id="UP000530564">
    <property type="component" value="Unassembled WGS sequence"/>
</dbReference>
<proteinExistence type="predicted"/>
<keyword evidence="1 3" id="KW-0238">DNA-binding</keyword>
<dbReference type="GO" id="GO:0006260">
    <property type="term" value="P:DNA replication"/>
    <property type="evidence" value="ECO:0007669"/>
    <property type="project" value="InterPro"/>
</dbReference>
<dbReference type="GO" id="GO:0003697">
    <property type="term" value="F:single-stranded DNA binding"/>
    <property type="evidence" value="ECO:0007669"/>
    <property type="project" value="InterPro"/>
</dbReference>
<dbReference type="PANTHER" id="PTHR10302">
    <property type="entry name" value="SINGLE-STRANDED DNA-BINDING PROTEIN"/>
    <property type="match status" value="1"/>
</dbReference>
<dbReference type="PROSITE" id="PS50935">
    <property type="entry name" value="SSB"/>
    <property type="match status" value="1"/>
</dbReference>
<dbReference type="Gene3D" id="2.40.50.140">
    <property type="entry name" value="Nucleic acid-binding proteins"/>
    <property type="match status" value="1"/>
</dbReference>
<dbReference type="InterPro" id="IPR000424">
    <property type="entry name" value="Primosome_PriB/ssb"/>
</dbReference>
<dbReference type="AlphaFoldDB" id="A0A840A575"/>
<dbReference type="PIRSF" id="PIRSF002070">
    <property type="entry name" value="SSB"/>
    <property type="match status" value="1"/>
</dbReference>
<dbReference type="GO" id="GO:0009295">
    <property type="term" value="C:nucleoid"/>
    <property type="evidence" value="ECO:0007669"/>
    <property type="project" value="TreeGrafter"/>
</dbReference>
<keyword evidence="6" id="KW-1185">Reference proteome</keyword>
<dbReference type="NCBIfam" id="TIGR00621">
    <property type="entry name" value="ssb"/>
    <property type="match status" value="1"/>
</dbReference>
<dbReference type="GO" id="GO:0006310">
    <property type="term" value="P:DNA recombination"/>
    <property type="evidence" value="ECO:0007669"/>
    <property type="project" value="UniProtKB-KW"/>
</dbReference>
<evidence type="ECO:0000256" key="3">
    <source>
        <dbReference type="PIRNR" id="PIRNR002070"/>
    </source>
</evidence>
<dbReference type="CDD" id="cd04496">
    <property type="entry name" value="SSB_OBF"/>
    <property type="match status" value="1"/>
</dbReference>
<organism evidence="5 6">
    <name type="scientific">Phenylobacterium haematophilum</name>
    <dbReference type="NCBI Taxonomy" id="98513"/>
    <lineage>
        <taxon>Bacteria</taxon>
        <taxon>Pseudomonadati</taxon>
        <taxon>Pseudomonadota</taxon>
        <taxon>Alphaproteobacteria</taxon>
        <taxon>Caulobacterales</taxon>
        <taxon>Caulobacteraceae</taxon>
        <taxon>Phenylobacterium</taxon>
    </lineage>
</organism>
<evidence type="ECO:0000313" key="6">
    <source>
        <dbReference type="Proteomes" id="UP000530564"/>
    </source>
</evidence>
<evidence type="ECO:0000256" key="4">
    <source>
        <dbReference type="RuleBase" id="RU000524"/>
    </source>
</evidence>
<protein>
    <recommendedName>
        <fullName evidence="3 4">Single-stranded DNA-binding protein</fullName>
    </recommendedName>
</protein>
<dbReference type="InterPro" id="IPR012340">
    <property type="entry name" value="NA-bd_OB-fold"/>
</dbReference>
<dbReference type="SUPFAM" id="SSF50249">
    <property type="entry name" value="Nucleic acid-binding proteins"/>
    <property type="match status" value="1"/>
</dbReference>
<dbReference type="EMBL" id="JACIDK010000006">
    <property type="protein sequence ID" value="MBB3892843.1"/>
    <property type="molecule type" value="Genomic_DNA"/>
</dbReference>
<evidence type="ECO:0000256" key="1">
    <source>
        <dbReference type="ARBA" id="ARBA00023125"/>
    </source>
</evidence>
<keyword evidence="2" id="KW-0233">DNA recombination</keyword>
<accession>A0A840A575</accession>
<name>A0A840A575_9CAUL</name>
<dbReference type="PANTHER" id="PTHR10302:SF0">
    <property type="entry name" value="SINGLE-STRANDED DNA-BINDING PROTEIN, MITOCHONDRIAL"/>
    <property type="match status" value="1"/>
</dbReference>
<dbReference type="Pfam" id="PF00436">
    <property type="entry name" value="SSB"/>
    <property type="match status" value="1"/>
</dbReference>
<reference evidence="5 6" key="1">
    <citation type="submission" date="2020-08" db="EMBL/GenBank/DDBJ databases">
        <title>Genomic Encyclopedia of Type Strains, Phase IV (KMG-IV): sequencing the most valuable type-strain genomes for metagenomic binning, comparative biology and taxonomic classification.</title>
        <authorList>
            <person name="Goeker M."/>
        </authorList>
    </citation>
    <scope>NUCLEOTIDE SEQUENCE [LARGE SCALE GENOMIC DNA]</scope>
    <source>
        <strain evidence="5 6">DSM 21793</strain>
    </source>
</reference>